<dbReference type="InterPro" id="IPR058624">
    <property type="entry name" value="MdtA-like_HH"/>
</dbReference>
<feature type="coiled-coil region" evidence="3">
    <location>
        <begin position="107"/>
        <end position="168"/>
    </location>
</feature>
<dbReference type="AlphaFoldDB" id="A0A327QB01"/>
<feature type="domain" description="Multidrug resistance protein MdtA-like alpha-helical hairpin" evidence="4">
    <location>
        <begin position="109"/>
        <end position="179"/>
    </location>
</feature>
<dbReference type="Pfam" id="PF25944">
    <property type="entry name" value="Beta-barrel_RND"/>
    <property type="match status" value="1"/>
</dbReference>
<dbReference type="Gene3D" id="2.40.30.170">
    <property type="match status" value="1"/>
</dbReference>
<feature type="domain" description="Multidrug resistance protein MdtA-like C-terminal permuted SH3" evidence="7">
    <location>
        <begin position="309"/>
        <end position="369"/>
    </location>
</feature>
<dbReference type="GO" id="GO:0022857">
    <property type="term" value="F:transmembrane transporter activity"/>
    <property type="evidence" value="ECO:0007669"/>
    <property type="project" value="InterPro"/>
</dbReference>
<sequence>MKKGTVSLFTHPMAAVLYVGMLTIILNSCANTNAGPAPMHDMPTLPVVQLNSTTANTYTEYSAALEGKVNVEIRPQVDGVLDKIFVDEGAAVKKGQPLFKINDRIYIEQLSNAKAALMAAKANMEKAEIEVSRLSPLVQNKVVSEVQLKSAQSAYEAAKATVASAESIVHNAQINLGYTYITAPVDGYVGRIPYKTGSLVGRGEINPLTLLSDVSEVYAYFSLSEKDFLTFKEETPGNTIPEKLKHLPKVSLLLADNSVYEQQGSIESVDGQFNKTMGAISFRATFANPQGILRSGATGKVRIPQQQANTIVVPQESTYELQDKVFVFVVGDSNKVASKPLTISGKSGNYYLVNDGVKNGDRIVFAGFERLQDGAKITPQSVSLDSLLKAKPMQ</sequence>
<dbReference type="Gene3D" id="1.10.287.470">
    <property type="entry name" value="Helix hairpin bin"/>
    <property type="match status" value="1"/>
</dbReference>
<dbReference type="EMBL" id="QLLL01000008">
    <property type="protein sequence ID" value="RAJ00383.1"/>
    <property type="molecule type" value="Genomic_DNA"/>
</dbReference>
<evidence type="ECO:0000259" key="5">
    <source>
        <dbReference type="Pfam" id="PF25917"/>
    </source>
</evidence>
<name>A0A327QB01_9BACT</name>
<evidence type="ECO:0000259" key="7">
    <source>
        <dbReference type="Pfam" id="PF25967"/>
    </source>
</evidence>
<dbReference type="Pfam" id="PF25876">
    <property type="entry name" value="HH_MFP_RND"/>
    <property type="match status" value="1"/>
</dbReference>
<dbReference type="GO" id="GO:0046677">
    <property type="term" value="P:response to antibiotic"/>
    <property type="evidence" value="ECO:0007669"/>
    <property type="project" value="TreeGrafter"/>
</dbReference>
<evidence type="ECO:0000313" key="8">
    <source>
        <dbReference type="EMBL" id="RAJ00383.1"/>
    </source>
</evidence>
<dbReference type="PANTHER" id="PTHR30158:SF23">
    <property type="entry name" value="MULTIDRUG RESISTANCE PROTEIN MEXA"/>
    <property type="match status" value="1"/>
</dbReference>
<evidence type="ECO:0000259" key="4">
    <source>
        <dbReference type="Pfam" id="PF25876"/>
    </source>
</evidence>
<keyword evidence="3" id="KW-0175">Coiled coil</keyword>
<dbReference type="SUPFAM" id="SSF111369">
    <property type="entry name" value="HlyD-like secretion proteins"/>
    <property type="match status" value="1"/>
</dbReference>
<dbReference type="Pfam" id="PF25967">
    <property type="entry name" value="RND-MFP_C"/>
    <property type="match status" value="1"/>
</dbReference>
<gene>
    <name evidence="8" type="ORF">LX64_04087</name>
</gene>
<comment type="similarity">
    <text evidence="2">Belongs to the membrane fusion protein (MFP) (TC 8.A.1) family.</text>
</comment>
<dbReference type="Gene3D" id="2.40.420.20">
    <property type="match status" value="1"/>
</dbReference>
<evidence type="ECO:0000256" key="2">
    <source>
        <dbReference type="ARBA" id="ARBA00009477"/>
    </source>
</evidence>
<evidence type="ECO:0000313" key="9">
    <source>
        <dbReference type="Proteomes" id="UP000249547"/>
    </source>
</evidence>
<dbReference type="InterPro" id="IPR058626">
    <property type="entry name" value="MdtA-like_b-barrel"/>
</dbReference>
<keyword evidence="9" id="KW-1185">Reference proteome</keyword>
<dbReference type="InterPro" id="IPR058625">
    <property type="entry name" value="MdtA-like_BSH"/>
</dbReference>
<comment type="caution">
    <text evidence="8">The sequence shown here is derived from an EMBL/GenBank/DDBJ whole genome shotgun (WGS) entry which is preliminary data.</text>
</comment>
<dbReference type="NCBIfam" id="TIGR01730">
    <property type="entry name" value="RND_mfp"/>
    <property type="match status" value="1"/>
</dbReference>
<dbReference type="GO" id="GO:0030313">
    <property type="term" value="C:cell envelope"/>
    <property type="evidence" value="ECO:0007669"/>
    <property type="project" value="UniProtKB-SubCell"/>
</dbReference>
<proteinExistence type="inferred from homology"/>
<comment type="subcellular location">
    <subcellularLocation>
        <location evidence="1">Cell envelope</location>
    </subcellularLocation>
</comment>
<reference evidence="8 9" key="1">
    <citation type="submission" date="2018-06" db="EMBL/GenBank/DDBJ databases">
        <title>Genomic Encyclopedia of Archaeal and Bacterial Type Strains, Phase II (KMG-II): from individual species to whole genera.</title>
        <authorList>
            <person name="Goeker M."/>
        </authorList>
    </citation>
    <scope>NUCLEOTIDE SEQUENCE [LARGE SCALE GENOMIC DNA]</scope>
    <source>
        <strain evidence="8 9">DSM 23857</strain>
    </source>
</reference>
<dbReference type="GO" id="GO:0005886">
    <property type="term" value="C:plasma membrane"/>
    <property type="evidence" value="ECO:0007669"/>
    <property type="project" value="TreeGrafter"/>
</dbReference>
<evidence type="ECO:0000256" key="1">
    <source>
        <dbReference type="ARBA" id="ARBA00004196"/>
    </source>
</evidence>
<organism evidence="8 9">
    <name type="scientific">Chitinophaga skermanii</name>
    <dbReference type="NCBI Taxonomy" id="331697"/>
    <lineage>
        <taxon>Bacteria</taxon>
        <taxon>Pseudomonadati</taxon>
        <taxon>Bacteroidota</taxon>
        <taxon>Chitinophagia</taxon>
        <taxon>Chitinophagales</taxon>
        <taxon>Chitinophagaceae</taxon>
        <taxon>Chitinophaga</taxon>
    </lineage>
</organism>
<dbReference type="Pfam" id="PF25917">
    <property type="entry name" value="BSH_RND"/>
    <property type="match status" value="1"/>
</dbReference>
<dbReference type="OrthoDB" id="9801814at2"/>
<feature type="domain" description="Multidrug resistance protein MdtA-like barrel-sandwich hybrid" evidence="5">
    <location>
        <begin position="71"/>
        <end position="208"/>
    </location>
</feature>
<evidence type="ECO:0000256" key="3">
    <source>
        <dbReference type="SAM" id="Coils"/>
    </source>
</evidence>
<accession>A0A327QB01</accession>
<dbReference type="InterPro" id="IPR058627">
    <property type="entry name" value="MdtA-like_C"/>
</dbReference>
<dbReference type="Proteomes" id="UP000249547">
    <property type="component" value="Unassembled WGS sequence"/>
</dbReference>
<feature type="domain" description="Multidrug resistance protein MdtA-like beta-barrel" evidence="6">
    <location>
        <begin position="217"/>
        <end position="304"/>
    </location>
</feature>
<dbReference type="RefSeq" id="WP_111599502.1">
    <property type="nucleotide sequence ID" value="NZ_QLLL01000008.1"/>
</dbReference>
<protein>
    <submittedName>
        <fullName evidence="8">Membrane fusion protein (Multidrug efflux system)</fullName>
    </submittedName>
</protein>
<evidence type="ECO:0000259" key="6">
    <source>
        <dbReference type="Pfam" id="PF25944"/>
    </source>
</evidence>
<dbReference type="Gene3D" id="2.40.50.100">
    <property type="match status" value="1"/>
</dbReference>
<dbReference type="InterPro" id="IPR006143">
    <property type="entry name" value="RND_pump_MFP"/>
</dbReference>
<dbReference type="PANTHER" id="PTHR30158">
    <property type="entry name" value="ACRA/E-RELATED COMPONENT OF DRUG EFFLUX TRANSPORTER"/>
    <property type="match status" value="1"/>
</dbReference>